<evidence type="ECO:0000256" key="5">
    <source>
        <dbReference type="SAM" id="SignalP"/>
    </source>
</evidence>
<keyword evidence="2" id="KW-0813">Transport</keyword>
<dbReference type="Proteomes" id="UP000274920">
    <property type="component" value="Unassembled WGS sequence"/>
</dbReference>
<dbReference type="EMBL" id="RHJS01000001">
    <property type="protein sequence ID" value="RRK37001.1"/>
    <property type="molecule type" value="Genomic_DNA"/>
</dbReference>
<evidence type="ECO:0000256" key="2">
    <source>
        <dbReference type="ARBA" id="ARBA00022448"/>
    </source>
</evidence>
<protein>
    <submittedName>
        <fullName evidence="6">ABC transporter substrate-binding protein</fullName>
    </submittedName>
</protein>
<proteinExistence type="inferred from homology"/>
<dbReference type="SUPFAM" id="SSF53850">
    <property type="entry name" value="Periplasmic binding protein-like II"/>
    <property type="match status" value="1"/>
</dbReference>
<evidence type="ECO:0000256" key="1">
    <source>
        <dbReference type="ARBA" id="ARBA00008520"/>
    </source>
</evidence>
<feature type="chain" id="PRO_5038686233" evidence="5">
    <location>
        <begin position="21"/>
        <end position="437"/>
    </location>
</feature>
<comment type="caution">
    <text evidence="6">The sequence shown here is derived from an EMBL/GenBank/DDBJ whole genome shotgun (WGS) entry which is preliminary data.</text>
</comment>
<dbReference type="CDD" id="cd14748">
    <property type="entry name" value="PBP2_UgpB"/>
    <property type="match status" value="1"/>
</dbReference>
<sequence>MKWKRLISILLVCVMVLGMAAGCGNDGSKENETVSDESSGAEDGGAGGGDEKGTTLSLWTVFTGSDGDILKEIIKKYNETNTDGITVEIDIMDNDTLQSKLPAAISTNTAPSFVLVGIEYLQEYVNNDSLEDISDFWKVTGTNEENYYESVVAKSYVGDKLYGVPMQYNLQYLYYNKDLFSDANLDSDAPPTTFDELEECAKALTNTDKGQYGLALPTDFGYYVQYLWGNGGDVINTATNENLLNTEENIETLTWLQDLKNAGVSPDGLAAAEADTMFQSGQIAMYFSGPWNINILNGLDMNYGIAAMPAGSDGAYSAEGGCSYMIPKGTDDATKDAVYKFMAYWLTDEILKEWSVKNGFPVWSYSLLEDDEIKSNDILNDISEASSIGRDWHLGYKYGSQIDNDVMKPMMENILLGSDVAKEVQDASGRLDEIVAQ</sequence>
<dbReference type="RefSeq" id="WP_125125938.1">
    <property type="nucleotide sequence ID" value="NZ_RHJS01000001.1"/>
</dbReference>
<dbReference type="PROSITE" id="PS51257">
    <property type="entry name" value="PROKAR_LIPOPROTEIN"/>
    <property type="match status" value="1"/>
</dbReference>
<dbReference type="AlphaFoldDB" id="A0A426DSM9"/>
<evidence type="ECO:0000256" key="4">
    <source>
        <dbReference type="SAM" id="MobiDB-lite"/>
    </source>
</evidence>
<dbReference type="GO" id="GO:1901982">
    <property type="term" value="F:maltose binding"/>
    <property type="evidence" value="ECO:0007669"/>
    <property type="project" value="TreeGrafter"/>
</dbReference>
<name>A0A426DSM9_9FIRM</name>
<organism evidence="6 7">
    <name type="scientific">Schaedlerella arabinosiphila</name>
    <dbReference type="NCBI Taxonomy" id="2044587"/>
    <lineage>
        <taxon>Bacteria</taxon>
        <taxon>Bacillati</taxon>
        <taxon>Bacillota</taxon>
        <taxon>Clostridia</taxon>
        <taxon>Lachnospirales</taxon>
        <taxon>Lachnospiraceae</taxon>
        <taxon>Schaedlerella</taxon>
    </lineage>
</organism>
<dbReference type="PANTHER" id="PTHR30061:SF50">
    <property type="entry name" value="MALTOSE_MALTODEXTRIN-BINDING PERIPLASMIC PROTEIN"/>
    <property type="match status" value="1"/>
</dbReference>
<dbReference type="Gene3D" id="3.40.190.10">
    <property type="entry name" value="Periplasmic binding protein-like II"/>
    <property type="match status" value="1"/>
</dbReference>
<dbReference type="Pfam" id="PF13416">
    <property type="entry name" value="SBP_bac_8"/>
    <property type="match status" value="1"/>
</dbReference>
<evidence type="ECO:0000256" key="3">
    <source>
        <dbReference type="ARBA" id="ARBA00022729"/>
    </source>
</evidence>
<keyword evidence="7" id="KW-1185">Reference proteome</keyword>
<feature type="region of interest" description="Disordered" evidence="4">
    <location>
        <begin position="26"/>
        <end position="52"/>
    </location>
</feature>
<gene>
    <name evidence="6" type="ORF">EBB54_00645</name>
</gene>
<comment type="similarity">
    <text evidence="1">Belongs to the bacterial solute-binding protein 1 family.</text>
</comment>
<accession>A0A426DSM9</accession>
<feature type="signal peptide" evidence="5">
    <location>
        <begin position="1"/>
        <end position="20"/>
    </location>
</feature>
<dbReference type="InterPro" id="IPR006059">
    <property type="entry name" value="SBP"/>
</dbReference>
<dbReference type="GO" id="GO:0055052">
    <property type="term" value="C:ATP-binding cassette (ABC) transporter complex, substrate-binding subunit-containing"/>
    <property type="evidence" value="ECO:0007669"/>
    <property type="project" value="TreeGrafter"/>
</dbReference>
<evidence type="ECO:0000313" key="6">
    <source>
        <dbReference type="EMBL" id="RRK37001.1"/>
    </source>
</evidence>
<keyword evidence="3 5" id="KW-0732">Signal</keyword>
<dbReference type="GO" id="GO:0042956">
    <property type="term" value="P:maltodextrin transmembrane transport"/>
    <property type="evidence" value="ECO:0007669"/>
    <property type="project" value="TreeGrafter"/>
</dbReference>
<dbReference type="GO" id="GO:0015768">
    <property type="term" value="P:maltose transport"/>
    <property type="evidence" value="ECO:0007669"/>
    <property type="project" value="TreeGrafter"/>
</dbReference>
<reference evidence="6" key="1">
    <citation type="submission" date="2018-10" db="EMBL/GenBank/DDBJ databases">
        <title>Schaedlerella arabinophila gen. nov. sp. nov., isolated from the mouse intestinal tract and comparative analysis with the genome of the closely related altered Schaedler flora strain ASF502.</title>
        <authorList>
            <person name="Miyake S."/>
            <person name="Soh M."/>
            <person name="Seedorf H."/>
        </authorList>
    </citation>
    <scope>NUCLEOTIDE SEQUENCE [LARGE SCALE GENOMIC DNA]</scope>
    <source>
        <strain evidence="6">DSM 106076</strain>
    </source>
</reference>
<dbReference type="PANTHER" id="PTHR30061">
    <property type="entry name" value="MALTOSE-BINDING PERIPLASMIC PROTEIN"/>
    <property type="match status" value="1"/>
</dbReference>
<evidence type="ECO:0000313" key="7">
    <source>
        <dbReference type="Proteomes" id="UP000274920"/>
    </source>
</evidence>